<proteinExistence type="predicted"/>
<dbReference type="AlphaFoldDB" id="A0A7C9BK31"/>
<accession>A0A7C9BK31</accession>
<dbReference type="RefSeq" id="WP_152763425.1">
    <property type="nucleotide sequence ID" value="NZ_WHLY01000002.1"/>
</dbReference>
<protein>
    <submittedName>
        <fullName evidence="1">Uncharacterized protein</fullName>
    </submittedName>
</protein>
<sequence length="65" mass="7065">MNPVGTSARQQLALIKDFLPEAYCTGRNTGLGYPESIIAPRKPKPVKIGLPTYPIRRTAAPDGRT</sequence>
<dbReference type="EMBL" id="WHLY01000002">
    <property type="protein sequence ID" value="MPR35943.1"/>
    <property type="molecule type" value="Genomic_DNA"/>
</dbReference>
<keyword evidence="2" id="KW-1185">Reference proteome</keyword>
<reference evidence="1 2" key="1">
    <citation type="submission" date="2019-10" db="EMBL/GenBank/DDBJ databases">
        <title>Draft Genome Sequence of Cytophagaceae sp. SJW1-29.</title>
        <authorList>
            <person name="Choi A."/>
        </authorList>
    </citation>
    <scope>NUCLEOTIDE SEQUENCE [LARGE SCALE GENOMIC DNA]</scope>
    <source>
        <strain evidence="1 2">SJW1-29</strain>
    </source>
</reference>
<gene>
    <name evidence="1" type="ORF">GBK04_21975</name>
</gene>
<organism evidence="1 2">
    <name type="scientific">Salmonirosea aquatica</name>
    <dbReference type="NCBI Taxonomy" id="2654236"/>
    <lineage>
        <taxon>Bacteria</taxon>
        <taxon>Pseudomonadati</taxon>
        <taxon>Bacteroidota</taxon>
        <taxon>Cytophagia</taxon>
        <taxon>Cytophagales</taxon>
        <taxon>Spirosomataceae</taxon>
        <taxon>Salmonirosea</taxon>
    </lineage>
</organism>
<evidence type="ECO:0000313" key="2">
    <source>
        <dbReference type="Proteomes" id="UP000479293"/>
    </source>
</evidence>
<name>A0A7C9BK31_9BACT</name>
<comment type="caution">
    <text evidence="1">The sequence shown here is derived from an EMBL/GenBank/DDBJ whole genome shotgun (WGS) entry which is preliminary data.</text>
</comment>
<evidence type="ECO:0000313" key="1">
    <source>
        <dbReference type="EMBL" id="MPR35943.1"/>
    </source>
</evidence>
<dbReference type="Proteomes" id="UP000479293">
    <property type="component" value="Unassembled WGS sequence"/>
</dbReference>